<keyword evidence="1" id="KW-0472">Membrane</keyword>
<proteinExistence type="predicted"/>
<sequence>MEVARLFTRSLLRVLATSGIVAVIGYLIAPRRRSRFSLNWKQLPFSMRDMTRMMKTGRKLMRAVTR</sequence>
<gene>
    <name evidence="2" type="ORF">EDM57_17475</name>
</gene>
<comment type="caution">
    <text evidence="2">The sequence shown here is derived from an EMBL/GenBank/DDBJ whole genome shotgun (WGS) entry which is preliminary data.</text>
</comment>
<evidence type="ECO:0000256" key="1">
    <source>
        <dbReference type="SAM" id="Phobius"/>
    </source>
</evidence>
<evidence type="ECO:0000313" key="3">
    <source>
        <dbReference type="Proteomes" id="UP000268829"/>
    </source>
</evidence>
<evidence type="ECO:0000313" key="2">
    <source>
        <dbReference type="EMBL" id="RNB54453.1"/>
    </source>
</evidence>
<dbReference type="AlphaFoldDB" id="A0A3M8ATX8"/>
<protein>
    <submittedName>
        <fullName evidence="2">Uncharacterized protein</fullName>
    </submittedName>
</protein>
<accession>A0A3M8ATX8</accession>
<dbReference type="OrthoDB" id="2470598at2"/>
<keyword evidence="3" id="KW-1185">Reference proteome</keyword>
<keyword evidence="1" id="KW-1133">Transmembrane helix</keyword>
<dbReference type="Proteomes" id="UP000268829">
    <property type="component" value="Unassembled WGS sequence"/>
</dbReference>
<organism evidence="2 3">
    <name type="scientific">Brevibacillus gelatini</name>
    <dbReference type="NCBI Taxonomy" id="1655277"/>
    <lineage>
        <taxon>Bacteria</taxon>
        <taxon>Bacillati</taxon>
        <taxon>Bacillota</taxon>
        <taxon>Bacilli</taxon>
        <taxon>Bacillales</taxon>
        <taxon>Paenibacillaceae</taxon>
        <taxon>Brevibacillus</taxon>
    </lineage>
</organism>
<name>A0A3M8ATX8_9BACL</name>
<keyword evidence="1" id="KW-0812">Transmembrane</keyword>
<dbReference type="EMBL" id="RHHS01000040">
    <property type="protein sequence ID" value="RNB54453.1"/>
    <property type="molecule type" value="Genomic_DNA"/>
</dbReference>
<reference evidence="2 3" key="1">
    <citation type="submission" date="2018-10" db="EMBL/GenBank/DDBJ databases">
        <title>Phylogenomics of Brevibacillus.</title>
        <authorList>
            <person name="Dunlap C."/>
        </authorList>
    </citation>
    <scope>NUCLEOTIDE SEQUENCE [LARGE SCALE GENOMIC DNA]</scope>
    <source>
        <strain evidence="2 3">DSM 100115</strain>
    </source>
</reference>
<feature type="transmembrane region" description="Helical" evidence="1">
    <location>
        <begin position="12"/>
        <end position="29"/>
    </location>
</feature>